<dbReference type="Proteomes" id="UP000594263">
    <property type="component" value="Unplaced"/>
</dbReference>
<accession>A0A7N0VME7</accession>
<feature type="compositionally biased region" description="Pro residues" evidence="1">
    <location>
        <begin position="50"/>
        <end position="61"/>
    </location>
</feature>
<name>A0A7N0VME7_KALFE</name>
<protein>
    <submittedName>
        <fullName evidence="2">Uncharacterized protein</fullName>
    </submittedName>
</protein>
<evidence type="ECO:0000313" key="3">
    <source>
        <dbReference type="Proteomes" id="UP000594263"/>
    </source>
</evidence>
<proteinExistence type="predicted"/>
<keyword evidence="3" id="KW-1185">Reference proteome</keyword>
<evidence type="ECO:0000256" key="1">
    <source>
        <dbReference type="SAM" id="MobiDB-lite"/>
    </source>
</evidence>
<evidence type="ECO:0000313" key="2">
    <source>
        <dbReference type="EnsemblPlants" id="Kaladp1153s0007.1.v1.1.CDS.1"/>
    </source>
</evidence>
<reference evidence="2" key="1">
    <citation type="submission" date="2021-01" db="UniProtKB">
        <authorList>
            <consortium name="EnsemblPlants"/>
        </authorList>
    </citation>
    <scope>IDENTIFICATION</scope>
</reference>
<dbReference type="AlphaFoldDB" id="A0A7N0VME7"/>
<dbReference type="Gramene" id="Kaladp1153s0007.1.v1.1">
    <property type="protein sequence ID" value="Kaladp1153s0007.1.v1.1.CDS.1"/>
    <property type="gene ID" value="Kaladp1153s0007.v1.1"/>
</dbReference>
<feature type="region of interest" description="Disordered" evidence="1">
    <location>
        <begin position="1"/>
        <end position="86"/>
    </location>
</feature>
<dbReference type="EnsemblPlants" id="Kaladp1153s0007.1.v1.1">
    <property type="protein sequence ID" value="Kaladp1153s0007.1.v1.1.CDS.1"/>
    <property type="gene ID" value="Kaladp1153s0007.v1.1"/>
</dbReference>
<organism evidence="2 3">
    <name type="scientific">Kalanchoe fedtschenkoi</name>
    <name type="common">Lavender scallops</name>
    <name type="synonym">South American air plant</name>
    <dbReference type="NCBI Taxonomy" id="63787"/>
    <lineage>
        <taxon>Eukaryota</taxon>
        <taxon>Viridiplantae</taxon>
        <taxon>Streptophyta</taxon>
        <taxon>Embryophyta</taxon>
        <taxon>Tracheophyta</taxon>
        <taxon>Spermatophyta</taxon>
        <taxon>Magnoliopsida</taxon>
        <taxon>eudicotyledons</taxon>
        <taxon>Gunneridae</taxon>
        <taxon>Pentapetalae</taxon>
        <taxon>Saxifragales</taxon>
        <taxon>Crassulaceae</taxon>
        <taxon>Kalanchoe</taxon>
    </lineage>
</organism>
<sequence>MVKNHVPDWLNSSLWSAAASPDDDRPRRHSPKYTPTPITPIDSQEASIEPPMPEPPPPPPLVKEDAPPTQEECEQCPSKEDEARIPSAEELARTLLSFIH</sequence>
<feature type="compositionally biased region" description="Low complexity" evidence="1">
    <location>
        <begin position="9"/>
        <end position="20"/>
    </location>
</feature>